<evidence type="ECO:0000313" key="2">
    <source>
        <dbReference type="Proteomes" id="UP001159363"/>
    </source>
</evidence>
<accession>A0ABQ9IA21</accession>
<dbReference type="EMBL" id="JARBHB010000002">
    <property type="protein sequence ID" value="KAJ8893508.1"/>
    <property type="molecule type" value="Genomic_DNA"/>
</dbReference>
<dbReference type="Proteomes" id="UP001159363">
    <property type="component" value="Chromosome 2"/>
</dbReference>
<gene>
    <name evidence="1" type="ORF">PR048_006106</name>
</gene>
<evidence type="ECO:0000313" key="1">
    <source>
        <dbReference type="EMBL" id="KAJ8893508.1"/>
    </source>
</evidence>
<keyword evidence="2" id="KW-1185">Reference proteome</keyword>
<comment type="caution">
    <text evidence="1">The sequence shown here is derived from an EMBL/GenBank/DDBJ whole genome shotgun (WGS) entry which is preliminary data.</text>
</comment>
<reference evidence="1 2" key="1">
    <citation type="submission" date="2023-02" db="EMBL/GenBank/DDBJ databases">
        <title>LHISI_Scaffold_Assembly.</title>
        <authorList>
            <person name="Stuart O.P."/>
            <person name="Cleave R."/>
            <person name="Magrath M.J.L."/>
            <person name="Mikheyev A.S."/>
        </authorList>
    </citation>
    <scope>NUCLEOTIDE SEQUENCE [LARGE SCALE GENOMIC DNA]</scope>
    <source>
        <strain evidence="1">Daus_M_001</strain>
        <tissue evidence="1">Leg muscle</tissue>
    </source>
</reference>
<name>A0ABQ9IA21_9NEOP</name>
<protein>
    <submittedName>
        <fullName evidence="1">Uncharacterized protein</fullName>
    </submittedName>
</protein>
<organism evidence="1 2">
    <name type="scientific">Dryococelus australis</name>
    <dbReference type="NCBI Taxonomy" id="614101"/>
    <lineage>
        <taxon>Eukaryota</taxon>
        <taxon>Metazoa</taxon>
        <taxon>Ecdysozoa</taxon>
        <taxon>Arthropoda</taxon>
        <taxon>Hexapoda</taxon>
        <taxon>Insecta</taxon>
        <taxon>Pterygota</taxon>
        <taxon>Neoptera</taxon>
        <taxon>Polyneoptera</taxon>
        <taxon>Phasmatodea</taxon>
        <taxon>Verophasmatodea</taxon>
        <taxon>Anareolatae</taxon>
        <taxon>Phasmatidae</taxon>
        <taxon>Eurycanthinae</taxon>
        <taxon>Dryococelus</taxon>
    </lineage>
</organism>
<proteinExistence type="predicted"/>
<sequence length="295" mass="33479">MVTLKLELAELRLCKKNGTGAKCIRGKESRKQFNPLDTSVTSRACCSQRNNYCLFQEFNLTCAQPTFTDRPAFQVLKVPVCLRIFWAYEAWKDQLLLTHYVPHRLYALSALLASATRCNVTLSDCAAFLGHARNGAGSLNRSPNWSNIVVGGLPAFCAKLLYLGGKRSREAAVVQWSDYSPPTKANRVRFSVGAIPRFSHVGIVPDDAVGRRISSGIFRFPALAFQWRYIPTHLASHPHRLSRSRYTHHTVIIVHYFIMSRNSLGEKFVSSLLPYVRVRMWLTSCAKWRNKEKRS</sequence>